<comment type="caution">
    <text evidence="1">The sequence shown here is derived from an EMBL/GenBank/DDBJ whole genome shotgun (WGS) entry which is preliminary data.</text>
</comment>
<accession>A0ACB8V3K9</accession>
<gene>
    <name evidence="1" type="ORF">LOY88_000932</name>
</gene>
<name>A0ACB8V3K9_9EURO</name>
<proteinExistence type="predicted"/>
<sequence length="302" mass="34369">MRAASQLSRQMLPQFKIPPTRFTAKTVRLRSDIVRIHLVNVGDRIYVSSLSPPIDHVPQEHSTDYQLDGSSYLAVKSDGLGVIDLAFRQHKFLPDWVLNNDCAPFSYEIAIVRYADLRELTIICDFLKCRAIIPTNRTGPEPFFYHKPFPPWDSWVDSGFLVKSLLSDQDPFMLFTHAKYIPLTDATRIGFIVDPSRRGIQAIHVNSDGDFGQYSLTFSQPPTMLKFLVCRTTRLGFQYPFLQFEINGKWEPSHPPYCDVVKAVIVSNVLGVWLAKTFPFVPCHFGVVVSQKANLTNSKIEN</sequence>
<dbReference type="EMBL" id="JALBCA010000009">
    <property type="protein sequence ID" value="KAI2391947.1"/>
    <property type="molecule type" value="Genomic_DNA"/>
</dbReference>
<protein>
    <submittedName>
        <fullName evidence="1">Uncharacterized protein</fullName>
    </submittedName>
</protein>
<organism evidence="1">
    <name type="scientific">Ophidiomyces ophidiicola</name>
    <dbReference type="NCBI Taxonomy" id="1387563"/>
    <lineage>
        <taxon>Eukaryota</taxon>
        <taxon>Fungi</taxon>
        <taxon>Dikarya</taxon>
        <taxon>Ascomycota</taxon>
        <taxon>Pezizomycotina</taxon>
        <taxon>Eurotiomycetes</taxon>
        <taxon>Eurotiomycetidae</taxon>
        <taxon>Onygenales</taxon>
        <taxon>Onygenaceae</taxon>
        <taxon>Ophidiomyces</taxon>
    </lineage>
</organism>
<reference evidence="1" key="1">
    <citation type="journal article" date="2022" name="bioRxiv">
        <title>Population genetic analysis of Ophidiomyces ophidiicola, the causative agent of snake fungal disease, indicates recent introductions to the USA.</title>
        <authorList>
            <person name="Ladner J.T."/>
            <person name="Palmer J.M."/>
            <person name="Ettinger C.L."/>
            <person name="Stajich J.E."/>
            <person name="Farrell T.M."/>
            <person name="Glorioso B.M."/>
            <person name="Lawson B."/>
            <person name="Price S.J."/>
            <person name="Stengle A.G."/>
            <person name="Grear D.A."/>
            <person name="Lorch J.M."/>
        </authorList>
    </citation>
    <scope>NUCLEOTIDE SEQUENCE</scope>
    <source>
        <strain evidence="1">NWHC 24266-5</strain>
    </source>
</reference>
<evidence type="ECO:0000313" key="1">
    <source>
        <dbReference type="EMBL" id="KAI2391947.1"/>
    </source>
</evidence>